<evidence type="ECO:0000256" key="6">
    <source>
        <dbReference type="ARBA" id="ARBA00022840"/>
    </source>
</evidence>
<dbReference type="Gene3D" id="3.30.230.10">
    <property type="match status" value="1"/>
</dbReference>
<comment type="caution">
    <text evidence="12">The sequence shown here is derived from an EMBL/GenBank/DDBJ whole genome shotgun (WGS) entry which is preliminary data.</text>
</comment>
<dbReference type="Pfam" id="PF00288">
    <property type="entry name" value="GHMP_kinases_N"/>
    <property type="match status" value="1"/>
</dbReference>
<dbReference type="InterPro" id="IPR006204">
    <property type="entry name" value="GHMP_kinase_N_dom"/>
</dbReference>
<evidence type="ECO:0000256" key="7">
    <source>
        <dbReference type="ARBA" id="ARBA00022842"/>
    </source>
</evidence>
<dbReference type="GO" id="GO:0005829">
    <property type="term" value="C:cytosol"/>
    <property type="evidence" value="ECO:0007669"/>
    <property type="project" value="TreeGrafter"/>
</dbReference>
<organism evidence="12 13">
    <name type="scientific">Pediococcus cellicola</name>
    <dbReference type="NCBI Taxonomy" id="319652"/>
    <lineage>
        <taxon>Bacteria</taxon>
        <taxon>Bacillati</taxon>
        <taxon>Bacillota</taxon>
        <taxon>Bacilli</taxon>
        <taxon>Lactobacillales</taxon>
        <taxon>Lactobacillaceae</taxon>
        <taxon>Pediococcus</taxon>
    </lineage>
</organism>
<keyword evidence="2" id="KW-0444">Lipid biosynthesis</keyword>
<dbReference type="AlphaFoldDB" id="A0A0R2IR29"/>
<dbReference type="InterPro" id="IPR014721">
    <property type="entry name" value="Ribsml_uS5_D2-typ_fold_subgr"/>
</dbReference>
<dbReference type="PRINTS" id="PR00959">
    <property type="entry name" value="MEVGALKINASE"/>
</dbReference>
<evidence type="ECO:0000259" key="10">
    <source>
        <dbReference type="Pfam" id="PF00288"/>
    </source>
</evidence>
<keyword evidence="8" id="KW-0443">Lipid metabolism</keyword>
<comment type="pathway">
    <text evidence="9">Isoprenoid biosynthesis; isopentenyl diphosphate biosynthesis via mevalonate pathway; isopentenyl diphosphate from (R)-mevalonate: step 1/3.</text>
</comment>
<evidence type="ECO:0000256" key="4">
    <source>
        <dbReference type="ARBA" id="ARBA00022741"/>
    </source>
</evidence>
<feature type="domain" description="GHMP kinase N-terminal" evidence="10">
    <location>
        <begin position="76"/>
        <end position="150"/>
    </location>
</feature>
<evidence type="ECO:0000259" key="11">
    <source>
        <dbReference type="Pfam" id="PF08544"/>
    </source>
</evidence>
<dbReference type="Proteomes" id="UP000051568">
    <property type="component" value="Unassembled WGS sequence"/>
</dbReference>
<dbReference type="SUPFAM" id="SSF55060">
    <property type="entry name" value="GHMP Kinase, C-terminal domain"/>
    <property type="match status" value="1"/>
</dbReference>
<keyword evidence="5 12" id="KW-0418">Kinase</keyword>
<dbReference type="NCBIfam" id="TIGR00549">
    <property type="entry name" value="mevalon_kin"/>
    <property type="match status" value="1"/>
</dbReference>
<evidence type="ECO:0000313" key="13">
    <source>
        <dbReference type="Proteomes" id="UP000051568"/>
    </source>
</evidence>
<accession>A0A0R2IR29</accession>
<reference evidence="12 13" key="1">
    <citation type="journal article" date="2015" name="Genome Announc.">
        <title>Expanding the biotechnology potential of lactobacilli through comparative genomics of 213 strains and associated genera.</title>
        <authorList>
            <person name="Sun Z."/>
            <person name="Harris H.M."/>
            <person name="McCann A."/>
            <person name="Guo C."/>
            <person name="Argimon S."/>
            <person name="Zhang W."/>
            <person name="Yang X."/>
            <person name="Jeffery I.B."/>
            <person name="Cooney J.C."/>
            <person name="Kagawa T.F."/>
            <person name="Liu W."/>
            <person name="Song Y."/>
            <person name="Salvetti E."/>
            <person name="Wrobel A."/>
            <person name="Rasinkangas P."/>
            <person name="Parkhill J."/>
            <person name="Rea M.C."/>
            <person name="O'Sullivan O."/>
            <person name="Ritari J."/>
            <person name="Douillard F.P."/>
            <person name="Paul Ross R."/>
            <person name="Yang R."/>
            <person name="Briner A.E."/>
            <person name="Felis G.E."/>
            <person name="de Vos W.M."/>
            <person name="Barrangou R."/>
            <person name="Klaenhammer T.R."/>
            <person name="Caufield P.W."/>
            <person name="Cui Y."/>
            <person name="Zhang H."/>
            <person name="O'Toole P.W."/>
        </authorList>
    </citation>
    <scope>NUCLEOTIDE SEQUENCE [LARGE SCALE GENOMIC DNA]</scope>
    <source>
        <strain evidence="12 13">DSM 17757</strain>
    </source>
</reference>
<dbReference type="GO" id="GO:0004496">
    <property type="term" value="F:mevalonate kinase activity"/>
    <property type="evidence" value="ECO:0007669"/>
    <property type="project" value="InterPro"/>
</dbReference>
<keyword evidence="4" id="KW-0547">Nucleotide-binding</keyword>
<dbReference type="InterPro" id="IPR020568">
    <property type="entry name" value="Ribosomal_Su5_D2-typ_SF"/>
</dbReference>
<dbReference type="InterPro" id="IPR006205">
    <property type="entry name" value="Mev_gal_kin"/>
</dbReference>
<dbReference type="STRING" id="319652.IV80_GL000191"/>
<dbReference type="Gene3D" id="3.30.70.890">
    <property type="entry name" value="GHMP kinase, C-terminal domain"/>
    <property type="match status" value="1"/>
</dbReference>
<dbReference type="InterPro" id="IPR013750">
    <property type="entry name" value="GHMP_kinase_C_dom"/>
</dbReference>
<dbReference type="EMBL" id="JQBR01000001">
    <property type="protein sequence ID" value="KRN67648.1"/>
    <property type="molecule type" value="Genomic_DNA"/>
</dbReference>
<sequence>MLKTAMGQSHAKIIFFGEHSVVYGQPAICLPVSKIKTSVTITAVNTGQTIQSRYFTGKLSAMPDSQTGIQLLIRTILTELKQEATPFAMQIESAIPAERGMGSSAATAIAIIRAFFHFFEEPLSHSELLRLADVSEQYIHGNPSGLDAATTSSRFPIWFVRGRRPQTIPIKQNAFLVIADTGILGQTGLAVQYVKNRLAQDPQAELAIEHLGQNAKQARICLANGDANTLGHLMNDTQKNLAMLGVSHPLIDQYIKLALDSGALGAKLTGGGMGGCLIVLVNNQTHAQKIATVLQQNGAVQTWTEPLRSLKHKGDQR</sequence>
<feature type="domain" description="GHMP kinase C-terminal" evidence="11">
    <location>
        <begin position="221"/>
        <end position="298"/>
    </location>
</feature>
<keyword evidence="7" id="KW-0460">Magnesium</keyword>
<evidence type="ECO:0000256" key="2">
    <source>
        <dbReference type="ARBA" id="ARBA00022516"/>
    </source>
</evidence>
<evidence type="ECO:0000313" key="12">
    <source>
        <dbReference type="EMBL" id="KRN67648.1"/>
    </source>
</evidence>
<dbReference type="PATRIC" id="fig|319652.3.peg.193"/>
<dbReference type="InterPro" id="IPR036554">
    <property type="entry name" value="GHMP_kinase_C_sf"/>
</dbReference>
<keyword evidence="13" id="KW-1185">Reference proteome</keyword>
<dbReference type="SUPFAM" id="SSF54211">
    <property type="entry name" value="Ribosomal protein S5 domain 2-like"/>
    <property type="match status" value="1"/>
</dbReference>
<keyword evidence="3" id="KW-0808">Transferase</keyword>
<dbReference type="GO" id="GO:0019287">
    <property type="term" value="P:isopentenyl diphosphate biosynthetic process, mevalonate pathway"/>
    <property type="evidence" value="ECO:0007669"/>
    <property type="project" value="UniProtKB-UniPathway"/>
</dbReference>
<proteinExistence type="predicted"/>
<keyword evidence="1" id="KW-0963">Cytoplasm</keyword>
<protein>
    <submittedName>
        <fullName evidence="12">Mevalonate kinase</fullName>
    </submittedName>
</protein>
<evidence type="ECO:0000256" key="9">
    <source>
        <dbReference type="ARBA" id="ARBA00029438"/>
    </source>
</evidence>
<evidence type="ECO:0000256" key="8">
    <source>
        <dbReference type="ARBA" id="ARBA00023098"/>
    </source>
</evidence>
<name>A0A0R2IR29_9LACO</name>
<gene>
    <name evidence="12" type="ORF">IV80_GL000191</name>
</gene>
<dbReference type="PANTHER" id="PTHR43290:SF2">
    <property type="entry name" value="MEVALONATE KINASE"/>
    <property type="match status" value="1"/>
</dbReference>
<evidence type="ECO:0000256" key="1">
    <source>
        <dbReference type="ARBA" id="ARBA00022490"/>
    </source>
</evidence>
<evidence type="ECO:0000256" key="5">
    <source>
        <dbReference type="ARBA" id="ARBA00022777"/>
    </source>
</evidence>
<evidence type="ECO:0000256" key="3">
    <source>
        <dbReference type="ARBA" id="ARBA00022679"/>
    </source>
</evidence>
<dbReference type="UniPathway" id="UPA00057">
    <property type="reaction ID" value="UER00098"/>
</dbReference>
<dbReference type="GO" id="GO:0005524">
    <property type="term" value="F:ATP binding"/>
    <property type="evidence" value="ECO:0007669"/>
    <property type="project" value="UniProtKB-KW"/>
</dbReference>
<keyword evidence="6" id="KW-0067">ATP-binding</keyword>
<dbReference type="Pfam" id="PF08544">
    <property type="entry name" value="GHMP_kinases_C"/>
    <property type="match status" value="1"/>
</dbReference>
<dbReference type="PANTHER" id="PTHR43290">
    <property type="entry name" value="MEVALONATE KINASE"/>
    <property type="match status" value="1"/>
</dbReference>